<dbReference type="EMBL" id="BORU01000002">
    <property type="protein sequence ID" value="GIO56112.1"/>
    <property type="molecule type" value="Genomic_DNA"/>
</dbReference>
<organism evidence="1 2">
    <name type="scientific">Paenibacillus cineris</name>
    <dbReference type="NCBI Taxonomy" id="237530"/>
    <lineage>
        <taxon>Bacteria</taxon>
        <taxon>Bacillati</taxon>
        <taxon>Bacillota</taxon>
        <taxon>Bacilli</taxon>
        <taxon>Bacillales</taxon>
        <taxon>Paenibacillaceae</taxon>
        <taxon>Paenibacillus</taxon>
    </lineage>
</organism>
<evidence type="ECO:0000313" key="1">
    <source>
        <dbReference type="EMBL" id="GIO56112.1"/>
    </source>
</evidence>
<comment type="caution">
    <text evidence="1">The sequence shown here is derived from an EMBL/GenBank/DDBJ whole genome shotgun (WGS) entry which is preliminary data.</text>
</comment>
<reference evidence="1 2" key="1">
    <citation type="submission" date="2021-03" db="EMBL/GenBank/DDBJ databases">
        <title>Antimicrobial resistance genes in bacteria isolated from Japanese honey, and their potential for conferring macrolide and lincosamide resistance in the American foulbrood pathogen Paenibacillus larvae.</title>
        <authorList>
            <person name="Okamoto M."/>
            <person name="Kumagai M."/>
            <person name="Kanamori H."/>
            <person name="Takamatsu D."/>
        </authorList>
    </citation>
    <scope>NUCLEOTIDE SEQUENCE [LARGE SCALE GENOMIC DNA]</scope>
    <source>
        <strain evidence="1 2">J21TS7</strain>
    </source>
</reference>
<proteinExistence type="predicted"/>
<protein>
    <submittedName>
        <fullName evidence="1">Uncharacterized protein</fullName>
    </submittedName>
</protein>
<gene>
    <name evidence="1" type="ORF">J21TS7_44300</name>
</gene>
<keyword evidence="2" id="KW-1185">Reference proteome</keyword>
<name>A0ABQ4LHY9_9BACL</name>
<evidence type="ECO:0000313" key="2">
    <source>
        <dbReference type="Proteomes" id="UP000676601"/>
    </source>
</evidence>
<sequence>MLAYGQVPESAVIYIFTDSSSILRMTPKLCAKPQNGRLAVETGPTRMGL</sequence>
<accession>A0ABQ4LHY9</accession>
<dbReference type="Proteomes" id="UP000676601">
    <property type="component" value="Unassembled WGS sequence"/>
</dbReference>